<dbReference type="SUPFAM" id="SSF53850">
    <property type="entry name" value="Periplasmic binding protein-like II"/>
    <property type="match status" value="1"/>
</dbReference>
<dbReference type="PANTHER" id="PTHR30290:SF10">
    <property type="entry name" value="PERIPLASMIC OLIGOPEPTIDE-BINDING PROTEIN-RELATED"/>
    <property type="match status" value="1"/>
</dbReference>
<accession>A0A381Y934</accession>
<evidence type="ECO:0000256" key="4">
    <source>
        <dbReference type="ARBA" id="ARBA00022729"/>
    </source>
</evidence>
<dbReference type="PANTHER" id="PTHR30290">
    <property type="entry name" value="PERIPLASMIC BINDING COMPONENT OF ABC TRANSPORTER"/>
    <property type="match status" value="1"/>
</dbReference>
<dbReference type="InterPro" id="IPR030678">
    <property type="entry name" value="Peptide/Ni-bd"/>
</dbReference>
<evidence type="ECO:0000313" key="6">
    <source>
        <dbReference type="EMBL" id="SVA73589.1"/>
    </source>
</evidence>
<dbReference type="FunFam" id="3.90.76.10:FF:000001">
    <property type="entry name" value="Oligopeptide ABC transporter substrate-binding protein"/>
    <property type="match status" value="1"/>
</dbReference>
<proteinExistence type="inferred from homology"/>
<dbReference type="EMBL" id="UINC01017680">
    <property type="protein sequence ID" value="SVA73589.1"/>
    <property type="molecule type" value="Genomic_DNA"/>
</dbReference>
<keyword evidence="3" id="KW-0813">Transport</keyword>
<dbReference type="PROSITE" id="PS01040">
    <property type="entry name" value="SBP_BACTERIAL_5"/>
    <property type="match status" value="1"/>
</dbReference>
<dbReference type="AlphaFoldDB" id="A0A381Y934"/>
<sequence>MLAALVVGCGDQNEIECLSDNNERYGGASGKELAKEQVFRKNNGAEPGTLDPHRAEGVPASNVLRDLFEGLVIELPNGNYVPGVAESWSVSDDSKTYVFTLRKNAKWSNGDTVTATDYVFSLKRSVDPKTLSNYSSMLYPIKNAREIVLGEKQASELGVYAEGSSTLIIELEEPTPYFLSLLTHSTTYPVHKASVEKLGALFTRPGNLISNGAFKLEEWRVQSHTKLVRNTQYWDNKNTTLNEVYYYSLDEPNSALKRYRAKELDFTDTTPLEQLPLIRACMADEYRVAPYFGSYYYGYNNTKPPFKNNPNLRTALNMAIDREILVNIVIGAGQIPAYSFVPPVKTFQPIEPEWSSWTQEQRSTEALRLYEEAGYSKEQPLEIEVLYNTSENHKKVALAVAAMWKQTLGVQTTLRNQEWKVFLETRRLQNETQIFRGGWIGDYDDPYTFSQLLHSENEMNHAGYSSLEYNTLIDLAATKNAGEDRLDDLRAAERLLMKDLPIIPLYYYVSQHMIKPWVFGLEDNVMDHHYSKYVKILKREPIEQQ</sequence>
<comment type="subcellular location">
    <subcellularLocation>
        <location evidence="1">Cell envelope</location>
    </subcellularLocation>
</comment>
<feature type="domain" description="Solute-binding protein family 5" evidence="5">
    <location>
        <begin position="80"/>
        <end position="459"/>
    </location>
</feature>
<dbReference type="InterPro" id="IPR023765">
    <property type="entry name" value="SBP_5_CS"/>
</dbReference>
<evidence type="ECO:0000259" key="5">
    <source>
        <dbReference type="Pfam" id="PF00496"/>
    </source>
</evidence>
<comment type="similarity">
    <text evidence="2">Belongs to the bacterial solute-binding protein 5 family.</text>
</comment>
<dbReference type="GO" id="GO:0015833">
    <property type="term" value="P:peptide transport"/>
    <property type="evidence" value="ECO:0007669"/>
    <property type="project" value="TreeGrafter"/>
</dbReference>
<name>A0A381Y934_9ZZZZ</name>
<dbReference type="Gene3D" id="3.90.76.10">
    <property type="entry name" value="Dipeptide-binding Protein, Domain 1"/>
    <property type="match status" value="1"/>
</dbReference>
<protein>
    <recommendedName>
        <fullName evidence="5">Solute-binding protein family 5 domain-containing protein</fullName>
    </recommendedName>
</protein>
<dbReference type="GO" id="GO:0030288">
    <property type="term" value="C:outer membrane-bounded periplasmic space"/>
    <property type="evidence" value="ECO:0007669"/>
    <property type="project" value="TreeGrafter"/>
</dbReference>
<dbReference type="Pfam" id="PF00496">
    <property type="entry name" value="SBP_bac_5"/>
    <property type="match status" value="1"/>
</dbReference>
<evidence type="ECO:0000256" key="1">
    <source>
        <dbReference type="ARBA" id="ARBA00004196"/>
    </source>
</evidence>
<dbReference type="InterPro" id="IPR039424">
    <property type="entry name" value="SBP_5"/>
</dbReference>
<dbReference type="GO" id="GO:0043190">
    <property type="term" value="C:ATP-binding cassette (ABC) transporter complex"/>
    <property type="evidence" value="ECO:0007669"/>
    <property type="project" value="InterPro"/>
</dbReference>
<keyword evidence="4" id="KW-0732">Signal</keyword>
<dbReference type="InterPro" id="IPR000914">
    <property type="entry name" value="SBP_5_dom"/>
</dbReference>
<evidence type="ECO:0000256" key="2">
    <source>
        <dbReference type="ARBA" id="ARBA00005695"/>
    </source>
</evidence>
<gene>
    <name evidence="6" type="ORF">METZ01_LOCUS126443</name>
</gene>
<dbReference type="FunFam" id="3.10.105.10:FF:000001">
    <property type="entry name" value="Oligopeptide ABC transporter, oligopeptide-binding protein"/>
    <property type="match status" value="1"/>
</dbReference>
<organism evidence="6">
    <name type="scientific">marine metagenome</name>
    <dbReference type="NCBI Taxonomy" id="408172"/>
    <lineage>
        <taxon>unclassified sequences</taxon>
        <taxon>metagenomes</taxon>
        <taxon>ecological metagenomes</taxon>
    </lineage>
</organism>
<dbReference type="Gene3D" id="3.40.190.10">
    <property type="entry name" value="Periplasmic binding protein-like II"/>
    <property type="match status" value="1"/>
</dbReference>
<dbReference type="PIRSF" id="PIRSF002741">
    <property type="entry name" value="MppA"/>
    <property type="match status" value="1"/>
</dbReference>
<reference evidence="6" key="1">
    <citation type="submission" date="2018-05" db="EMBL/GenBank/DDBJ databases">
        <authorList>
            <person name="Lanie J.A."/>
            <person name="Ng W.-L."/>
            <person name="Kazmierczak K.M."/>
            <person name="Andrzejewski T.M."/>
            <person name="Davidsen T.M."/>
            <person name="Wayne K.J."/>
            <person name="Tettelin H."/>
            <person name="Glass J.I."/>
            <person name="Rusch D."/>
            <person name="Podicherti R."/>
            <person name="Tsui H.-C.T."/>
            <person name="Winkler M.E."/>
        </authorList>
    </citation>
    <scope>NUCLEOTIDE SEQUENCE</scope>
</reference>
<dbReference type="GO" id="GO:1904680">
    <property type="term" value="F:peptide transmembrane transporter activity"/>
    <property type="evidence" value="ECO:0007669"/>
    <property type="project" value="TreeGrafter"/>
</dbReference>
<dbReference type="Gene3D" id="3.10.105.10">
    <property type="entry name" value="Dipeptide-binding Protein, Domain 3"/>
    <property type="match status" value="1"/>
</dbReference>
<evidence type="ECO:0000256" key="3">
    <source>
        <dbReference type="ARBA" id="ARBA00022448"/>
    </source>
</evidence>
<dbReference type="CDD" id="cd08504">
    <property type="entry name" value="PBP2_OppA"/>
    <property type="match status" value="1"/>
</dbReference>